<reference evidence="2 3" key="1">
    <citation type="submission" date="2021-06" db="EMBL/GenBank/DDBJ databases">
        <authorList>
            <person name="Palmer J.M."/>
        </authorList>
    </citation>
    <scope>NUCLEOTIDE SEQUENCE [LARGE SCALE GENOMIC DNA]</scope>
    <source>
        <strain evidence="2 3">XC_2019</strain>
        <tissue evidence="2">Muscle</tissue>
    </source>
</reference>
<keyword evidence="1" id="KW-0812">Transmembrane</keyword>
<evidence type="ECO:0000313" key="3">
    <source>
        <dbReference type="Proteomes" id="UP001434883"/>
    </source>
</evidence>
<gene>
    <name evidence="2" type="ORF">XENOCAPTIV_030891</name>
</gene>
<sequence length="65" mass="7697">VILPHHSSSGITLHTVFLFLLLLASDGQFLWDNLSKVGKYDPYCDCYRGESWGWRNFIKYFDLRR</sequence>
<evidence type="ECO:0000313" key="2">
    <source>
        <dbReference type="EMBL" id="MEQ2194562.1"/>
    </source>
</evidence>
<protein>
    <submittedName>
        <fullName evidence="2">Uncharacterized protein</fullName>
    </submittedName>
</protein>
<dbReference type="Proteomes" id="UP001434883">
    <property type="component" value="Unassembled WGS sequence"/>
</dbReference>
<proteinExistence type="predicted"/>
<keyword evidence="1" id="KW-0472">Membrane</keyword>
<evidence type="ECO:0000256" key="1">
    <source>
        <dbReference type="SAM" id="Phobius"/>
    </source>
</evidence>
<accession>A0ABV0QGE5</accession>
<feature type="non-terminal residue" evidence="2">
    <location>
        <position position="1"/>
    </location>
</feature>
<keyword evidence="3" id="KW-1185">Reference proteome</keyword>
<keyword evidence="1" id="KW-1133">Transmembrane helix</keyword>
<dbReference type="EMBL" id="JAHRIN010009386">
    <property type="protein sequence ID" value="MEQ2194562.1"/>
    <property type="molecule type" value="Genomic_DNA"/>
</dbReference>
<name>A0ABV0QGE5_9TELE</name>
<feature type="transmembrane region" description="Helical" evidence="1">
    <location>
        <begin position="12"/>
        <end position="31"/>
    </location>
</feature>
<organism evidence="2 3">
    <name type="scientific">Xenoophorus captivus</name>
    <dbReference type="NCBI Taxonomy" id="1517983"/>
    <lineage>
        <taxon>Eukaryota</taxon>
        <taxon>Metazoa</taxon>
        <taxon>Chordata</taxon>
        <taxon>Craniata</taxon>
        <taxon>Vertebrata</taxon>
        <taxon>Euteleostomi</taxon>
        <taxon>Actinopterygii</taxon>
        <taxon>Neopterygii</taxon>
        <taxon>Teleostei</taxon>
        <taxon>Neoteleostei</taxon>
        <taxon>Acanthomorphata</taxon>
        <taxon>Ovalentaria</taxon>
        <taxon>Atherinomorphae</taxon>
        <taxon>Cyprinodontiformes</taxon>
        <taxon>Goodeidae</taxon>
        <taxon>Xenoophorus</taxon>
    </lineage>
</organism>
<comment type="caution">
    <text evidence="2">The sequence shown here is derived from an EMBL/GenBank/DDBJ whole genome shotgun (WGS) entry which is preliminary data.</text>
</comment>